<evidence type="ECO:0000313" key="1">
    <source>
        <dbReference type="EMBL" id="KAG1761005.1"/>
    </source>
</evidence>
<proteinExistence type="predicted"/>
<organism evidence="1 2">
    <name type="scientific">Suillus placidus</name>
    <dbReference type="NCBI Taxonomy" id="48579"/>
    <lineage>
        <taxon>Eukaryota</taxon>
        <taxon>Fungi</taxon>
        <taxon>Dikarya</taxon>
        <taxon>Basidiomycota</taxon>
        <taxon>Agaricomycotina</taxon>
        <taxon>Agaricomycetes</taxon>
        <taxon>Agaricomycetidae</taxon>
        <taxon>Boletales</taxon>
        <taxon>Suillineae</taxon>
        <taxon>Suillaceae</taxon>
        <taxon>Suillus</taxon>
    </lineage>
</organism>
<dbReference type="AlphaFoldDB" id="A0A9P6ZGR7"/>
<evidence type="ECO:0000313" key="2">
    <source>
        <dbReference type="Proteomes" id="UP000714275"/>
    </source>
</evidence>
<protein>
    <submittedName>
        <fullName evidence="1">Uncharacterized protein</fullName>
    </submittedName>
</protein>
<dbReference type="OrthoDB" id="10362026at2759"/>
<reference evidence="1" key="1">
    <citation type="journal article" date="2020" name="New Phytol.">
        <title>Comparative genomics reveals dynamic genome evolution in host specialist ectomycorrhizal fungi.</title>
        <authorList>
            <person name="Lofgren L.A."/>
            <person name="Nguyen N.H."/>
            <person name="Vilgalys R."/>
            <person name="Ruytinx J."/>
            <person name="Liao H.L."/>
            <person name="Branco S."/>
            <person name="Kuo A."/>
            <person name="LaButti K."/>
            <person name="Lipzen A."/>
            <person name="Andreopoulos W."/>
            <person name="Pangilinan J."/>
            <person name="Riley R."/>
            <person name="Hundley H."/>
            <person name="Na H."/>
            <person name="Barry K."/>
            <person name="Grigoriev I.V."/>
            <person name="Stajich J.E."/>
            <person name="Kennedy P.G."/>
        </authorList>
    </citation>
    <scope>NUCLEOTIDE SEQUENCE</scope>
    <source>
        <strain evidence="1">DOB743</strain>
    </source>
</reference>
<dbReference type="EMBL" id="JABBWD010000407">
    <property type="protein sequence ID" value="KAG1761005.1"/>
    <property type="molecule type" value="Genomic_DNA"/>
</dbReference>
<name>A0A9P6ZGR7_9AGAM</name>
<dbReference type="Proteomes" id="UP000714275">
    <property type="component" value="Unassembled WGS sequence"/>
</dbReference>
<sequence>MSPLPSALPNLINLDMGVMEPTNMKVEDQSAMLSGEHVVPDDPVTLLAEYNSVDEEMDVEVKDEPSGEEVKMVT</sequence>
<gene>
    <name evidence="1" type="ORF">EV702DRAFT_1207564</name>
</gene>
<keyword evidence="2" id="KW-1185">Reference proteome</keyword>
<comment type="caution">
    <text evidence="1">The sequence shown here is derived from an EMBL/GenBank/DDBJ whole genome shotgun (WGS) entry which is preliminary data.</text>
</comment>
<accession>A0A9P6ZGR7</accession>